<proteinExistence type="inferred from homology"/>
<feature type="binding site" evidence="10">
    <location>
        <position position="136"/>
    </location>
    <ligand>
        <name>Mg(2+)</name>
        <dbReference type="ChEBI" id="CHEBI:18420"/>
        <label>2</label>
    </ligand>
</feature>
<protein>
    <recommendedName>
        <fullName evidence="4 10">Ribonuclease H</fullName>
        <shortName evidence="10">RNase H</shortName>
        <ecNumber evidence="4 10">3.1.26.4</ecNumber>
    </recommendedName>
</protein>
<name>A0ABP9R0V0_9PSEU</name>
<comment type="similarity">
    <text evidence="2 10">Belongs to the RNase H family.</text>
</comment>
<evidence type="ECO:0000256" key="11">
    <source>
        <dbReference type="SAM" id="MobiDB-lite"/>
    </source>
</evidence>
<feature type="binding site" evidence="10">
    <location>
        <position position="50"/>
    </location>
    <ligand>
        <name>Mg(2+)</name>
        <dbReference type="ChEBI" id="CHEBI:18420"/>
        <label>1</label>
    </ligand>
</feature>
<evidence type="ECO:0000256" key="1">
    <source>
        <dbReference type="ARBA" id="ARBA00000077"/>
    </source>
</evidence>
<keyword evidence="7 10" id="KW-0255">Endonuclease</keyword>
<dbReference type="InterPro" id="IPR050092">
    <property type="entry name" value="RNase_H"/>
</dbReference>
<keyword evidence="8 10" id="KW-0378">Hydrolase</keyword>
<keyword evidence="10" id="KW-0963">Cytoplasm</keyword>
<dbReference type="PANTHER" id="PTHR10642">
    <property type="entry name" value="RIBONUCLEASE H1"/>
    <property type="match status" value="1"/>
</dbReference>
<evidence type="ECO:0000256" key="6">
    <source>
        <dbReference type="ARBA" id="ARBA00022723"/>
    </source>
</evidence>
<dbReference type="Gene3D" id="3.30.420.10">
    <property type="entry name" value="Ribonuclease H-like superfamily/Ribonuclease H"/>
    <property type="match status" value="1"/>
</dbReference>
<feature type="binding site" evidence="10">
    <location>
        <position position="11"/>
    </location>
    <ligand>
        <name>Mg(2+)</name>
        <dbReference type="ChEBI" id="CHEBI:18420"/>
        <label>2</label>
    </ligand>
</feature>
<dbReference type="SUPFAM" id="SSF53098">
    <property type="entry name" value="Ribonuclease H-like"/>
    <property type="match status" value="1"/>
</dbReference>
<dbReference type="InterPro" id="IPR036397">
    <property type="entry name" value="RNaseH_sf"/>
</dbReference>
<feature type="region of interest" description="Disordered" evidence="11">
    <location>
        <begin position="144"/>
        <end position="163"/>
    </location>
</feature>
<evidence type="ECO:0000256" key="5">
    <source>
        <dbReference type="ARBA" id="ARBA00022722"/>
    </source>
</evidence>
<feature type="domain" description="RNase H type-1" evidence="12">
    <location>
        <begin position="2"/>
        <end position="144"/>
    </location>
</feature>
<dbReference type="InterPro" id="IPR022892">
    <property type="entry name" value="RNaseHI"/>
</dbReference>
<evidence type="ECO:0000256" key="8">
    <source>
        <dbReference type="ARBA" id="ARBA00022801"/>
    </source>
</evidence>
<feature type="region of interest" description="Disordered" evidence="11">
    <location>
        <begin position="175"/>
        <end position="311"/>
    </location>
</feature>
<evidence type="ECO:0000256" key="3">
    <source>
        <dbReference type="ARBA" id="ARBA00011245"/>
    </source>
</evidence>
<feature type="compositionally biased region" description="Polar residues" evidence="11">
    <location>
        <begin position="180"/>
        <end position="190"/>
    </location>
</feature>
<evidence type="ECO:0000313" key="13">
    <source>
        <dbReference type="EMBL" id="GAA5170341.1"/>
    </source>
</evidence>
<dbReference type="EC" id="3.1.26.4" evidence="4 10"/>
<organism evidence="13 14">
    <name type="scientific">Amycolatopsis dongchuanensis</name>
    <dbReference type="NCBI Taxonomy" id="1070866"/>
    <lineage>
        <taxon>Bacteria</taxon>
        <taxon>Bacillati</taxon>
        <taxon>Actinomycetota</taxon>
        <taxon>Actinomycetes</taxon>
        <taxon>Pseudonocardiales</taxon>
        <taxon>Pseudonocardiaceae</taxon>
        <taxon>Amycolatopsis</taxon>
    </lineage>
</organism>
<dbReference type="PROSITE" id="PS50879">
    <property type="entry name" value="RNASE_H_1"/>
    <property type="match status" value="1"/>
</dbReference>
<evidence type="ECO:0000256" key="2">
    <source>
        <dbReference type="ARBA" id="ARBA00005300"/>
    </source>
</evidence>
<evidence type="ECO:0000256" key="7">
    <source>
        <dbReference type="ARBA" id="ARBA00022759"/>
    </source>
</evidence>
<dbReference type="EMBL" id="BAABIB010000090">
    <property type="protein sequence ID" value="GAA5170341.1"/>
    <property type="molecule type" value="Genomic_DNA"/>
</dbReference>
<dbReference type="Pfam" id="PF00075">
    <property type="entry name" value="RNase_H"/>
    <property type="match status" value="1"/>
</dbReference>
<comment type="caution">
    <text evidence="13">The sequence shown here is derived from an EMBL/GenBank/DDBJ whole genome shotgun (WGS) entry which is preliminary data.</text>
</comment>
<keyword evidence="6 10" id="KW-0479">Metal-binding</keyword>
<dbReference type="InterPro" id="IPR002156">
    <property type="entry name" value="RNaseH_domain"/>
</dbReference>
<keyword evidence="9 10" id="KW-0460">Magnesium</keyword>
<dbReference type="InterPro" id="IPR012337">
    <property type="entry name" value="RNaseH-like_sf"/>
</dbReference>
<comment type="subunit">
    <text evidence="3 10">Monomer.</text>
</comment>
<comment type="subcellular location">
    <subcellularLocation>
        <location evidence="10">Cytoplasm</location>
    </subcellularLocation>
</comment>
<evidence type="ECO:0000259" key="12">
    <source>
        <dbReference type="PROSITE" id="PS50879"/>
    </source>
</evidence>
<feature type="binding site" evidence="10">
    <location>
        <position position="11"/>
    </location>
    <ligand>
        <name>Mg(2+)</name>
        <dbReference type="ChEBI" id="CHEBI:18420"/>
        <label>1</label>
    </ligand>
</feature>
<dbReference type="PANTHER" id="PTHR10642:SF26">
    <property type="entry name" value="RIBONUCLEASE H1"/>
    <property type="match status" value="1"/>
</dbReference>
<gene>
    <name evidence="10" type="primary">rnhA</name>
    <name evidence="13" type="ORF">GCM10023214_48790</name>
</gene>
<dbReference type="Proteomes" id="UP001500192">
    <property type="component" value="Unassembled WGS sequence"/>
</dbReference>
<keyword evidence="14" id="KW-1185">Reference proteome</keyword>
<keyword evidence="5 10" id="KW-0540">Nuclease</keyword>
<comment type="catalytic activity">
    <reaction evidence="1 10">
        <text>Endonucleolytic cleavage to 5'-phosphomonoester.</text>
        <dbReference type="EC" id="3.1.26.4"/>
    </reaction>
</comment>
<feature type="binding site" evidence="10">
    <location>
        <position position="72"/>
    </location>
    <ligand>
        <name>Mg(2+)</name>
        <dbReference type="ChEBI" id="CHEBI:18420"/>
        <label>1</label>
    </ligand>
</feature>
<comment type="cofactor">
    <cofactor evidence="10">
        <name>Mg(2+)</name>
        <dbReference type="ChEBI" id="CHEBI:18420"/>
    </cofactor>
    <text evidence="10">Binds 1 Mg(2+) ion per subunit. May bind a second metal ion at a regulatory site, or after substrate binding.</text>
</comment>
<evidence type="ECO:0000313" key="14">
    <source>
        <dbReference type="Proteomes" id="UP001500192"/>
    </source>
</evidence>
<evidence type="ECO:0000256" key="4">
    <source>
        <dbReference type="ARBA" id="ARBA00012180"/>
    </source>
</evidence>
<dbReference type="NCBIfam" id="NF001236">
    <property type="entry name" value="PRK00203.1"/>
    <property type="match status" value="1"/>
</dbReference>
<dbReference type="CDD" id="cd09278">
    <property type="entry name" value="RNase_HI_prokaryote_like"/>
    <property type="match status" value="1"/>
</dbReference>
<feature type="compositionally biased region" description="Pro residues" evidence="11">
    <location>
        <begin position="295"/>
        <end position="305"/>
    </location>
</feature>
<sequence>MGEAFVEIYTDGACSPNPGPGGWGVVLRYGGHERELYGPDPGPTTNNRMELMAAIQALETLKRPSAVRLYTDSTYVRSGVLSWMPRWKGNGWLTSAKQPVKNADLWRRLDAALHRHEVEWHWVKGHAGHPDNERADRLAVRGAKEAAKLPPAPVAPEPEPVEEEGVLPLAVRRQVPGPQASGSRASTAQASGGERRQGGPAPAVWVHAGAPGDTGQARPASAAPAGGRARPATAGAASQPGRAPSAAATDPHPAVPAATIQAHPASAAPTASGRQQGKPLPPATQPGAAALAPTNPHPTPPAPKPPPDEDECVHQMPVSWCALCKPLPPGVLPRGYRVEGYAYHNDPHCLWLHKGQRRAARQGMNIHEPVPIAWAEVSPGELVPCEYCCTPAWVRRHAR</sequence>
<accession>A0ABP9R0V0</accession>
<dbReference type="HAMAP" id="MF_00042">
    <property type="entry name" value="RNase_H"/>
    <property type="match status" value="1"/>
</dbReference>
<evidence type="ECO:0000256" key="9">
    <source>
        <dbReference type="ARBA" id="ARBA00022842"/>
    </source>
</evidence>
<reference evidence="14" key="1">
    <citation type="journal article" date="2019" name="Int. J. Syst. Evol. Microbiol.">
        <title>The Global Catalogue of Microorganisms (GCM) 10K type strain sequencing project: providing services to taxonomists for standard genome sequencing and annotation.</title>
        <authorList>
            <consortium name="The Broad Institute Genomics Platform"/>
            <consortium name="The Broad Institute Genome Sequencing Center for Infectious Disease"/>
            <person name="Wu L."/>
            <person name="Ma J."/>
        </authorList>
    </citation>
    <scope>NUCLEOTIDE SEQUENCE [LARGE SCALE GENOMIC DNA]</scope>
    <source>
        <strain evidence="14">JCM 18054</strain>
    </source>
</reference>
<evidence type="ECO:0000256" key="10">
    <source>
        <dbReference type="HAMAP-Rule" id="MF_00042"/>
    </source>
</evidence>
<comment type="function">
    <text evidence="10">Endonuclease that specifically degrades the RNA of RNA-DNA hybrids.</text>
</comment>
<feature type="compositionally biased region" description="Low complexity" evidence="11">
    <location>
        <begin position="214"/>
        <end position="240"/>
    </location>
</feature>